<dbReference type="Gene3D" id="3.40.50.11440">
    <property type="match status" value="1"/>
</dbReference>
<sequence>MINIKIPYYKNYLDLKVSQNNLKAVLTSNGKSYKPKYSEKELVINALKNPINSESLKKLAKGKEKVVIVTSDHTRAVPSKITLPLILKEVREGNSQAKIIILVATGLHRSTTKEEMVNMFGKDIVENENIIVHDVNKTEEMQYIGKLPSGEEFSVNRLAVEADLLVTEGFIEPHFFAGFSGGRKSILPGISSRETVNANHSSRAIAHPLAKTGILDGNPIHEDMIYAAKAVGVDFILNVALNEEKDIIAAFAGDVNDAHRKGCKFVDELSKAERVTADIVITSNGGYPLDQNLYQAPKAIASAVECLGKDGVIVMVASCIDGVGGTNFERLMLKGSPDELIDILLKIPDKETISQQWCVQKFAYILQEYKLILVTNYLDHELIRKMNMIPASNLDEAMKIAYSIKGNNASVTVIPDGVSVIVH</sequence>
<dbReference type="Pfam" id="PF09861">
    <property type="entry name" value="Lar_N"/>
    <property type="match status" value="1"/>
</dbReference>
<keyword evidence="4" id="KW-1185">Reference proteome</keyword>
<dbReference type="InterPro" id="IPR018657">
    <property type="entry name" value="LarA-like_N"/>
</dbReference>
<dbReference type="RefSeq" id="WP_268040934.1">
    <property type="nucleotide sequence ID" value="NZ_JAPQER010000003.1"/>
</dbReference>
<dbReference type="PANTHER" id="PTHR33171:SF17">
    <property type="entry name" value="LARA-LIKE N-TERMINAL DOMAIN-CONTAINING PROTEIN"/>
    <property type="match status" value="1"/>
</dbReference>
<reference evidence="3" key="1">
    <citation type="submission" date="2022-12" db="EMBL/GenBank/DDBJ databases">
        <authorList>
            <person name="Wang J."/>
        </authorList>
    </citation>
    <scope>NUCLEOTIDE SEQUENCE</scope>
    <source>
        <strain evidence="3">HY-45-18</strain>
    </source>
</reference>
<evidence type="ECO:0000259" key="2">
    <source>
        <dbReference type="Pfam" id="PF21113"/>
    </source>
</evidence>
<feature type="domain" description="Lactate racemase C-terminal" evidence="2">
    <location>
        <begin position="274"/>
        <end position="422"/>
    </location>
</feature>
<evidence type="ECO:0000259" key="1">
    <source>
        <dbReference type="Pfam" id="PF09861"/>
    </source>
</evidence>
<dbReference type="Gene3D" id="3.90.226.30">
    <property type="match status" value="1"/>
</dbReference>
<proteinExistence type="predicted"/>
<gene>
    <name evidence="3" type="primary">larA</name>
    <name evidence="3" type="ORF">OW763_09780</name>
</gene>
<dbReference type="InterPro" id="IPR048068">
    <property type="entry name" value="LarA-like"/>
</dbReference>
<evidence type="ECO:0000313" key="3">
    <source>
        <dbReference type="EMBL" id="MCY6484628.1"/>
    </source>
</evidence>
<comment type="caution">
    <text evidence="3">The sequence shown here is derived from an EMBL/GenBank/DDBJ whole genome shotgun (WGS) entry which is preliminary data.</text>
</comment>
<dbReference type="PANTHER" id="PTHR33171">
    <property type="entry name" value="LAR_N DOMAIN-CONTAINING PROTEIN"/>
    <property type="match status" value="1"/>
</dbReference>
<feature type="domain" description="LarA-like N-terminal" evidence="1">
    <location>
        <begin position="8"/>
        <end position="212"/>
    </location>
</feature>
<dbReference type="InterPro" id="IPR043166">
    <property type="entry name" value="LarA-like_C"/>
</dbReference>
<dbReference type="InterPro" id="IPR047926">
    <property type="entry name" value="Ni_dep_LarA"/>
</dbReference>
<accession>A0ABT4D3K9</accession>
<name>A0ABT4D3K9_9CLOT</name>
<dbReference type="NCBIfam" id="NF033504">
    <property type="entry name" value="Ni_dep_LarA"/>
    <property type="match status" value="1"/>
</dbReference>
<dbReference type="InterPro" id="IPR048520">
    <property type="entry name" value="LarA_C"/>
</dbReference>
<dbReference type="EMBL" id="JAPQER010000003">
    <property type="protein sequence ID" value="MCY6484628.1"/>
    <property type="molecule type" value="Genomic_DNA"/>
</dbReference>
<evidence type="ECO:0000313" key="4">
    <source>
        <dbReference type="Proteomes" id="UP001078443"/>
    </source>
</evidence>
<dbReference type="Proteomes" id="UP001078443">
    <property type="component" value="Unassembled WGS sequence"/>
</dbReference>
<organism evidence="3 4">
    <name type="scientific">Clostridium aestuarii</name>
    <dbReference type="NCBI Taxonomy" id="338193"/>
    <lineage>
        <taxon>Bacteria</taxon>
        <taxon>Bacillati</taxon>
        <taxon>Bacillota</taxon>
        <taxon>Clostridia</taxon>
        <taxon>Eubacteriales</taxon>
        <taxon>Clostridiaceae</taxon>
        <taxon>Clostridium</taxon>
    </lineage>
</organism>
<protein>
    <submittedName>
        <fullName evidence="3">Nickel-dependent lactate racemase</fullName>
    </submittedName>
</protein>
<dbReference type="Pfam" id="PF21113">
    <property type="entry name" value="LarA_C"/>
    <property type="match status" value="1"/>
</dbReference>